<reference evidence="1" key="2">
    <citation type="submission" date="2016-06" db="EMBL/GenBank/DDBJ databases">
        <title>The genome of a short-lived fish provides insights into sex chromosome evolution and the genetic control of aging.</title>
        <authorList>
            <person name="Reichwald K."/>
            <person name="Felder M."/>
            <person name="Petzold A."/>
            <person name="Koch P."/>
            <person name="Groth M."/>
            <person name="Platzer M."/>
        </authorList>
    </citation>
    <scope>NUCLEOTIDE SEQUENCE</scope>
    <source>
        <tissue evidence="1">Brain</tissue>
    </source>
</reference>
<proteinExistence type="predicted"/>
<sequence>TGGRYPPSHTGLRRSSSEPQVITLRQFHSLCFHPLRHLLGHSWLVQHNPHLDWQDNRIEAWSQTCYQMCLNSASPVSKGSNTTPVEPPDLSQVPAIYHDLQQVFSR</sequence>
<dbReference type="AlphaFoldDB" id="A0A1A8HS29"/>
<dbReference type="EMBL" id="HAED01002184">
    <property type="protein sequence ID" value="SBQ88029.1"/>
    <property type="molecule type" value="Transcribed_RNA"/>
</dbReference>
<feature type="non-terminal residue" evidence="1">
    <location>
        <position position="106"/>
    </location>
</feature>
<evidence type="ECO:0000313" key="1">
    <source>
        <dbReference type="EMBL" id="SBQ88029.1"/>
    </source>
</evidence>
<protein>
    <submittedName>
        <fullName evidence="1">Uncharacterized protein</fullName>
    </submittedName>
</protein>
<name>A0A1A8HS29_NOTKU</name>
<gene>
    <name evidence="1" type="primary">CU459095.1</name>
</gene>
<organism evidence="1">
    <name type="scientific">Nothobranchius kuhntae</name>
    <name type="common">Beira killifish</name>
    <dbReference type="NCBI Taxonomy" id="321403"/>
    <lineage>
        <taxon>Eukaryota</taxon>
        <taxon>Metazoa</taxon>
        <taxon>Chordata</taxon>
        <taxon>Craniata</taxon>
        <taxon>Vertebrata</taxon>
        <taxon>Euteleostomi</taxon>
        <taxon>Actinopterygii</taxon>
        <taxon>Neopterygii</taxon>
        <taxon>Teleostei</taxon>
        <taxon>Neoteleostei</taxon>
        <taxon>Acanthomorphata</taxon>
        <taxon>Ovalentaria</taxon>
        <taxon>Atherinomorphae</taxon>
        <taxon>Cyprinodontiformes</taxon>
        <taxon>Nothobranchiidae</taxon>
        <taxon>Nothobranchius</taxon>
    </lineage>
</organism>
<accession>A0A1A8HS29</accession>
<feature type="non-terminal residue" evidence="1">
    <location>
        <position position="1"/>
    </location>
</feature>
<reference evidence="1" key="1">
    <citation type="submission" date="2016-05" db="EMBL/GenBank/DDBJ databases">
        <authorList>
            <person name="Lavstsen T."/>
            <person name="Jespersen J.S."/>
        </authorList>
    </citation>
    <scope>NUCLEOTIDE SEQUENCE</scope>
    <source>
        <tissue evidence="1">Brain</tissue>
    </source>
</reference>